<feature type="coiled-coil region" evidence="7">
    <location>
        <begin position="24"/>
        <end position="65"/>
    </location>
</feature>
<dbReference type="GO" id="GO:0008156">
    <property type="term" value="P:negative regulation of DNA replication"/>
    <property type="evidence" value="ECO:0007669"/>
    <property type="project" value="UniProtKB-UniRule"/>
</dbReference>
<keyword evidence="5 6" id="KW-0236">DNA replication inhibitor</keyword>
<comment type="function">
    <text evidence="6">Involved in control of chromosome replication initiation. Inhibits the cooperative binding of DnaA to the oriC region, thus negatively regulating initiation of chromosome replication. Inhibits the ability of DnaA-ATP to form a helix on DNA; does not disassemble preformed DnaA-DNA helices. Decreases the residence time of DnaA on the chromosome at its binding sites (oriC, replication forks and promoter-binding sites). Tethers DnaA to the replication machinery via the DNA polymerase beta sliding clamp subunit (dnaN). Associates with oriC and other DnaA targets on the chromosome in a DnaA-dependent manner.</text>
</comment>
<sequence>MDKRTLYDEFGKIESLLQYMLKQMEDMRSSTDELVEQNVNLELENRHLRQRLEEFEMELEQLEPTDENKQGLSKSRLNLEKIYEEGFHVCNVCYGSRRENDEECAFCLDVIYGERK</sequence>
<dbReference type="EMBL" id="PXZH01000001">
    <property type="protein sequence ID" value="RST89590.1"/>
    <property type="molecule type" value="Genomic_DNA"/>
</dbReference>
<keyword evidence="9" id="KW-1185">Reference proteome</keyword>
<keyword evidence="4 6" id="KW-0862">Zinc</keyword>
<evidence type="ECO:0000256" key="2">
    <source>
        <dbReference type="ARBA" id="ARBA00022705"/>
    </source>
</evidence>
<accession>A0A3R9YK44</accession>
<keyword evidence="7" id="KW-0175">Coiled coil</keyword>
<evidence type="ECO:0000256" key="4">
    <source>
        <dbReference type="ARBA" id="ARBA00022833"/>
    </source>
</evidence>
<feature type="binding site" evidence="6">
    <location>
        <position position="107"/>
    </location>
    <ligand>
        <name>Zn(2+)</name>
        <dbReference type="ChEBI" id="CHEBI:29105"/>
    </ligand>
</feature>
<dbReference type="GO" id="GO:0008270">
    <property type="term" value="F:zinc ion binding"/>
    <property type="evidence" value="ECO:0007669"/>
    <property type="project" value="UniProtKB-UniRule"/>
</dbReference>
<evidence type="ECO:0000256" key="5">
    <source>
        <dbReference type="ARBA" id="ARBA00022880"/>
    </source>
</evidence>
<evidence type="ECO:0000313" key="8">
    <source>
        <dbReference type="EMBL" id="RST89590.1"/>
    </source>
</evidence>
<organism evidence="8 9">
    <name type="scientific">Vagococcus humatus</name>
    <dbReference type="NCBI Taxonomy" id="1889241"/>
    <lineage>
        <taxon>Bacteria</taxon>
        <taxon>Bacillati</taxon>
        <taxon>Bacillota</taxon>
        <taxon>Bacilli</taxon>
        <taxon>Lactobacillales</taxon>
        <taxon>Enterococcaceae</taxon>
        <taxon>Vagococcus</taxon>
    </lineage>
</organism>
<proteinExistence type="inferred from homology"/>
<dbReference type="RefSeq" id="WP_125942199.1">
    <property type="nucleotide sequence ID" value="NZ_PXZH01000001.1"/>
</dbReference>
<comment type="cofactor">
    <cofactor evidence="6">
        <name>Zn(2+)</name>
        <dbReference type="ChEBI" id="CHEBI:29105"/>
    </cofactor>
    <text evidence="6">Binds 1 zinc ion per subunit.</text>
</comment>
<keyword evidence="2 6" id="KW-0235">DNA replication</keyword>
<evidence type="ECO:0000256" key="1">
    <source>
        <dbReference type="ARBA" id="ARBA00022490"/>
    </source>
</evidence>
<keyword evidence="1 6" id="KW-0963">Cytoplasm</keyword>
<dbReference type="Proteomes" id="UP000277864">
    <property type="component" value="Unassembled WGS sequence"/>
</dbReference>
<comment type="similarity">
    <text evidence="6">Belongs to the YabA family.</text>
</comment>
<dbReference type="Pfam" id="PF06156">
    <property type="entry name" value="YabA"/>
    <property type="match status" value="1"/>
</dbReference>
<feature type="binding site" evidence="6">
    <location>
        <position position="88"/>
    </location>
    <ligand>
        <name>Zn(2+)</name>
        <dbReference type="ChEBI" id="CHEBI:29105"/>
    </ligand>
</feature>
<dbReference type="PIRSF" id="PIRSF021439">
    <property type="entry name" value="DUF972"/>
    <property type="match status" value="1"/>
</dbReference>
<dbReference type="HAMAP" id="MF_01159">
    <property type="entry name" value="YabA"/>
    <property type="match status" value="1"/>
</dbReference>
<evidence type="ECO:0000256" key="6">
    <source>
        <dbReference type="HAMAP-Rule" id="MF_01159"/>
    </source>
</evidence>
<dbReference type="GO" id="GO:0043590">
    <property type="term" value="C:bacterial nucleoid"/>
    <property type="evidence" value="ECO:0007669"/>
    <property type="project" value="UniProtKB-UniRule"/>
</dbReference>
<dbReference type="GO" id="GO:0006260">
    <property type="term" value="P:DNA replication"/>
    <property type="evidence" value="ECO:0007669"/>
    <property type="project" value="UniProtKB-KW"/>
</dbReference>
<feature type="binding site" evidence="6">
    <location>
        <position position="90"/>
    </location>
    <ligand>
        <name>Zn(2+)</name>
        <dbReference type="ChEBI" id="CHEBI:29105"/>
    </ligand>
</feature>
<dbReference type="OrthoDB" id="2112130at2"/>
<evidence type="ECO:0000256" key="7">
    <source>
        <dbReference type="SAM" id="Coils"/>
    </source>
</evidence>
<protein>
    <recommendedName>
        <fullName evidence="6">Replication initiation control protein YabA</fullName>
    </recommendedName>
</protein>
<feature type="binding site" evidence="6">
    <location>
        <position position="104"/>
    </location>
    <ligand>
        <name>Zn(2+)</name>
        <dbReference type="ChEBI" id="CHEBI:29105"/>
    </ligand>
</feature>
<evidence type="ECO:0000256" key="3">
    <source>
        <dbReference type="ARBA" id="ARBA00022723"/>
    </source>
</evidence>
<comment type="subunit">
    <text evidence="6">Homotetramer. Interacts with both DnaA and DnaN, acting as a bridge between these two proteins.</text>
</comment>
<dbReference type="InterPro" id="IPR010377">
    <property type="entry name" value="YabA"/>
</dbReference>
<dbReference type="AlphaFoldDB" id="A0A3R9YK44"/>
<keyword evidence="3 6" id="KW-0479">Metal-binding</keyword>
<comment type="subcellular location">
    <subcellularLocation>
        <location evidence="6">Cytoplasm</location>
        <location evidence="6">Nucleoid</location>
    </subcellularLocation>
    <text evidence="6">Localizes in tight foci, which correspond to the replisome at mid-cell throughout the cell cycle.</text>
</comment>
<reference evidence="8 9" key="1">
    <citation type="submission" date="2018-03" db="EMBL/GenBank/DDBJ databases">
        <authorList>
            <person name="Gulvik C.A."/>
        </authorList>
    </citation>
    <scope>NUCLEOTIDE SEQUENCE [LARGE SCALE GENOMIC DNA]</scope>
    <source>
        <strain evidence="8 9">JCM 31581</strain>
    </source>
</reference>
<evidence type="ECO:0000313" key="9">
    <source>
        <dbReference type="Proteomes" id="UP000277864"/>
    </source>
</evidence>
<name>A0A3R9YK44_9ENTE</name>
<comment type="caution">
    <text evidence="8">The sequence shown here is derived from an EMBL/GenBank/DDBJ whole genome shotgun (WGS) entry which is preliminary data.</text>
</comment>
<gene>
    <name evidence="6" type="primary">yabA</name>
    <name evidence="8" type="ORF">C7P63_00475</name>
</gene>